<protein>
    <submittedName>
        <fullName evidence="1">Uncharacterized protein</fullName>
    </submittedName>
</protein>
<dbReference type="GO" id="GO:0042138">
    <property type="term" value="P:meiotic DNA double-strand break formation"/>
    <property type="evidence" value="ECO:0007669"/>
    <property type="project" value="InterPro"/>
</dbReference>
<evidence type="ECO:0000313" key="1">
    <source>
        <dbReference type="EMBL" id="KAK7108244.1"/>
    </source>
</evidence>
<organism evidence="1 2">
    <name type="scientific">Littorina saxatilis</name>
    <dbReference type="NCBI Taxonomy" id="31220"/>
    <lineage>
        <taxon>Eukaryota</taxon>
        <taxon>Metazoa</taxon>
        <taxon>Spiralia</taxon>
        <taxon>Lophotrochozoa</taxon>
        <taxon>Mollusca</taxon>
        <taxon>Gastropoda</taxon>
        <taxon>Caenogastropoda</taxon>
        <taxon>Littorinimorpha</taxon>
        <taxon>Littorinoidea</taxon>
        <taxon>Littorinidae</taxon>
        <taxon>Littorina</taxon>
    </lineage>
</organism>
<evidence type="ECO:0000313" key="2">
    <source>
        <dbReference type="Proteomes" id="UP001374579"/>
    </source>
</evidence>
<accession>A0AAN9GHM9</accession>
<proteinExistence type="predicted"/>
<comment type="caution">
    <text evidence="1">The sequence shown here is derived from an EMBL/GenBank/DDBJ whole genome shotgun (WGS) entry which is preliminary data.</text>
</comment>
<name>A0AAN9GHM9_9CAEN</name>
<sequence length="366" mass="40211">MDVAVHQLKIAAAIAVLRSRPAGVDVREYTQQLCAEYLKAQTKWRTCYLQAKDALVHLQQQQIICSIRQRQDEYSVPAETADVICPVSPPSSTPGTDTSVAGPAVPVVNSQQALTSSYHFIHSVVNLARAVRVQTESSKADNPEEAGTRASTLHSQTNLESLLAETVPTCVRHLKIVISQGHAEVSTNCVIQGLDGLILLLNSDWTDGVDGACLRPQLLKELGGLVDCLLQRLFEPGEDDIIQCVPRRQLLHKMLLHLTTNMRALEKYSLLQSLAVHAQNLCHIVNDKSTTNPSFYECLVIALDCIQQGVSSLKVGELHSESLRELQVEMEGLLDSNLMCRFPLVAGAILRLTSVMELCAKTEVLY</sequence>
<keyword evidence="2" id="KW-1185">Reference proteome</keyword>
<dbReference type="Proteomes" id="UP001374579">
    <property type="component" value="Unassembled WGS sequence"/>
</dbReference>
<dbReference type="GO" id="GO:0006310">
    <property type="term" value="P:DNA recombination"/>
    <property type="evidence" value="ECO:0007669"/>
    <property type="project" value="InterPro"/>
</dbReference>
<reference evidence="1 2" key="1">
    <citation type="submission" date="2024-02" db="EMBL/GenBank/DDBJ databases">
        <title>Chromosome-scale genome assembly of the rough periwinkle Littorina saxatilis.</title>
        <authorList>
            <person name="De Jode A."/>
            <person name="Faria R."/>
            <person name="Formenti G."/>
            <person name="Sims Y."/>
            <person name="Smith T.P."/>
            <person name="Tracey A."/>
            <person name="Wood J.M.D."/>
            <person name="Zagrodzka Z.B."/>
            <person name="Johannesson K."/>
            <person name="Butlin R.K."/>
            <person name="Leder E.H."/>
        </authorList>
    </citation>
    <scope>NUCLEOTIDE SEQUENCE [LARGE SCALE GENOMIC DNA]</scope>
    <source>
        <strain evidence="1">Snail1</strain>
        <tissue evidence="1">Muscle</tissue>
    </source>
</reference>
<dbReference type="EMBL" id="JBAMIC010000004">
    <property type="protein sequence ID" value="KAK7108244.1"/>
    <property type="molecule type" value="Genomic_DNA"/>
</dbReference>
<dbReference type="AlphaFoldDB" id="A0AAN9GHM9"/>
<gene>
    <name evidence="1" type="ORF">V1264_016015</name>
</gene>